<evidence type="ECO:0000313" key="3">
    <source>
        <dbReference type="Proteomes" id="UP000031843"/>
    </source>
</evidence>
<keyword evidence="1" id="KW-1133">Transmembrane helix</keyword>
<evidence type="ECO:0000256" key="1">
    <source>
        <dbReference type="SAM" id="Phobius"/>
    </source>
</evidence>
<feature type="transmembrane region" description="Helical" evidence="1">
    <location>
        <begin position="27"/>
        <end position="47"/>
    </location>
</feature>
<dbReference type="Proteomes" id="UP000031843">
    <property type="component" value="Chromosome main"/>
</dbReference>
<dbReference type="SUPFAM" id="SSF103473">
    <property type="entry name" value="MFS general substrate transporter"/>
    <property type="match status" value="1"/>
</dbReference>
<dbReference type="EMBL" id="CP010536">
    <property type="protein sequence ID" value="AJG18490.1"/>
    <property type="molecule type" value="Genomic_DNA"/>
</dbReference>
<dbReference type="AlphaFoldDB" id="A0A0C4Y644"/>
<accession>A0A0C4Y644</accession>
<organism evidence="2 3">
    <name type="scientific">Cupriavidus basilensis</name>
    <dbReference type="NCBI Taxonomy" id="68895"/>
    <lineage>
        <taxon>Bacteria</taxon>
        <taxon>Pseudomonadati</taxon>
        <taxon>Pseudomonadota</taxon>
        <taxon>Betaproteobacteria</taxon>
        <taxon>Burkholderiales</taxon>
        <taxon>Burkholderiaceae</taxon>
        <taxon>Cupriavidus</taxon>
    </lineage>
</organism>
<keyword evidence="3" id="KW-1185">Reference proteome</keyword>
<reference evidence="2 3" key="1">
    <citation type="journal article" date="2015" name="Genome Announc.">
        <title>Complete Genome Sequence of Cupriavidus basilensis 4G11, Isolated from the Oak Ridge Field Research Center Site.</title>
        <authorList>
            <person name="Ray J."/>
            <person name="Waters R.J."/>
            <person name="Skerker J.M."/>
            <person name="Kuehl J.V."/>
            <person name="Price M.N."/>
            <person name="Huang J."/>
            <person name="Chakraborty R."/>
            <person name="Arkin A.P."/>
            <person name="Deutschbauer A."/>
        </authorList>
    </citation>
    <scope>NUCLEOTIDE SEQUENCE [LARGE SCALE GENOMIC DNA]</scope>
    <source>
        <strain evidence="2">4G11</strain>
    </source>
</reference>
<keyword evidence="1" id="KW-0812">Transmembrane</keyword>
<dbReference type="InterPro" id="IPR036259">
    <property type="entry name" value="MFS_trans_sf"/>
</dbReference>
<name>A0A0C4Y644_9BURK</name>
<dbReference type="Gene3D" id="1.20.1250.20">
    <property type="entry name" value="MFS general substrate transporter like domains"/>
    <property type="match status" value="1"/>
</dbReference>
<evidence type="ECO:0000313" key="2">
    <source>
        <dbReference type="EMBL" id="AJG18490.1"/>
    </source>
</evidence>
<dbReference type="KEGG" id="cbw:RR42_m1083"/>
<keyword evidence="1" id="KW-0472">Membrane</keyword>
<sequence length="79" mass="8284">MLLAALAGLLAFNTITALAPGYVVALVARLLAGMAGGLIWGMLAGYARRMVPDHLKGRALAVAGVGAPRLARCRSWRWP</sequence>
<protein>
    <submittedName>
        <fullName evidence="2">Major facilitator family transporter</fullName>
    </submittedName>
</protein>
<dbReference type="STRING" id="68895.RR42_m1083"/>
<proteinExistence type="predicted"/>
<gene>
    <name evidence="2" type="ORF">RR42_m1083</name>
</gene>